<feature type="region of interest" description="Disordered" evidence="11">
    <location>
        <begin position="16"/>
        <end position="37"/>
    </location>
</feature>
<reference evidence="12 13" key="1">
    <citation type="submission" date="2017-12" db="EMBL/GenBank/DDBJ databases">
        <title>Sequencing, de novo assembly and annotation of complete genome of a new Thraustochytrid species, strain FCC1311.</title>
        <authorList>
            <person name="Sedici K."/>
            <person name="Godart F."/>
            <person name="Aiese Cigliano R."/>
            <person name="Sanseverino W."/>
            <person name="Barakat M."/>
            <person name="Ortet P."/>
            <person name="Marechal E."/>
            <person name="Cagnac O."/>
            <person name="Amato A."/>
        </authorList>
    </citation>
    <scope>NUCLEOTIDE SEQUENCE [LARGE SCALE GENOMIC DNA]</scope>
</reference>
<evidence type="ECO:0000256" key="7">
    <source>
        <dbReference type="ARBA" id="ARBA00023136"/>
    </source>
</evidence>
<proteinExistence type="inferred from homology"/>
<evidence type="ECO:0000256" key="10">
    <source>
        <dbReference type="RuleBase" id="RU003750"/>
    </source>
</evidence>
<evidence type="ECO:0000256" key="8">
    <source>
        <dbReference type="ARBA" id="ARBA00023209"/>
    </source>
</evidence>
<feature type="region of interest" description="Disordered" evidence="11">
    <location>
        <begin position="70"/>
        <end position="124"/>
    </location>
</feature>
<dbReference type="GO" id="GO:0043337">
    <property type="term" value="F:cardiolipin synthase (CMP-forming)"/>
    <property type="evidence" value="ECO:0007669"/>
    <property type="project" value="TreeGrafter"/>
</dbReference>
<evidence type="ECO:0000256" key="5">
    <source>
        <dbReference type="ARBA" id="ARBA00022989"/>
    </source>
</evidence>
<keyword evidence="5" id="KW-1133">Transmembrane helix</keyword>
<sequence>MLAALAARAARGSAQLSPSLRGYSSSSSSSSSSSCSSSSCCWRFAASKPRLELSASPRLAQTRRQALPLGRGLQQVLRGAQGRGQTARGSQHSSLRPWLTRALSTGREQHEQRGSDADEQNLSKTKKTDGAEKLVFGSKAFWDDALNIPNALTMTRLVATPGICWLIATDQYKYAIAAFWIAGFFDWVDGYLARKWNQMSVFGSFIDPLADKVFVAGTLLTLTAKGIIPLALGGLIIGRDAVLVLGSFYVRYRTKPEGTGFFDMGQGSGVVAVEASQISKWNTLFQFGLIWFSMTHVAFNLPPSELMPAVWFISGASTFASGYDYWRRANWDNIFAEAQAKKGATSQQFKNSNDETKS</sequence>
<dbReference type="PANTHER" id="PTHR14269:SF60">
    <property type="entry name" value="CARDIOLIPIN SYNTHASE (CMP-FORMING)"/>
    <property type="match status" value="1"/>
</dbReference>
<evidence type="ECO:0000256" key="2">
    <source>
        <dbReference type="ARBA" id="ARBA00022516"/>
    </source>
</evidence>
<keyword evidence="4" id="KW-0812">Transmembrane</keyword>
<dbReference type="InterPro" id="IPR048254">
    <property type="entry name" value="CDP_ALCOHOL_P_TRANSF_CS"/>
</dbReference>
<evidence type="ECO:0000313" key="13">
    <source>
        <dbReference type="Proteomes" id="UP000241890"/>
    </source>
</evidence>
<dbReference type="Proteomes" id="UP000241890">
    <property type="component" value="Unassembled WGS sequence"/>
</dbReference>
<keyword evidence="13" id="KW-1185">Reference proteome</keyword>
<evidence type="ECO:0000313" key="12">
    <source>
        <dbReference type="EMBL" id="GBG26027.1"/>
    </source>
</evidence>
<evidence type="ECO:0000256" key="9">
    <source>
        <dbReference type="ARBA" id="ARBA00023264"/>
    </source>
</evidence>
<evidence type="ECO:0000256" key="11">
    <source>
        <dbReference type="SAM" id="MobiDB-lite"/>
    </source>
</evidence>
<comment type="caution">
    <text evidence="12">The sequence shown here is derived from an EMBL/GenBank/DDBJ whole genome shotgun (WGS) entry which is preliminary data.</text>
</comment>
<keyword evidence="8" id="KW-0594">Phospholipid biosynthesis</keyword>
<dbReference type="GO" id="GO:0032049">
    <property type="term" value="P:cardiolipin biosynthetic process"/>
    <property type="evidence" value="ECO:0007669"/>
    <property type="project" value="TreeGrafter"/>
</dbReference>
<feature type="compositionally biased region" description="Low complexity" evidence="11">
    <location>
        <begin position="78"/>
        <end position="89"/>
    </location>
</feature>
<gene>
    <name evidence="12" type="ORF">FCC1311_013981</name>
</gene>
<keyword evidence="7" id="KW-0472">Membrane</keyword>
<keyword evidence="3 10" id="KW-0808">Transferase</keyword>
<dbReference type="GO" id="GO:0016020">
    <property type="term" value="C:membrane"/>
    <property type="evidence" value="ECO:0007669"/>
    <property type="project" value="UniProtKB-SubCell"/>
</dbReference>
<evidence type="ECO:0000256" key="6">
    <source>
        <dbReference type="ARBA" id="ARBA00023098"/>
    </source>
</evidence>
<protein>
    <submittedName>
        <fullName evidence="12">Cardiolipin synthase CMP-forming</fullName>
    </submittedName>
</protein>
<dbReference type="Gene3D" id="1.20.120.1760">
    <property type="match status" value="1"/>
</dbReference>
<keyword evidence="6" id="KW-0443">Lipid metabolism</keyword>
<feature type="compositionally biased region" description="Basic and acidic residues" evidence="11">
    <location>
        <begin position="107"/>
        <end position="116"/>
    </location>
</feature>
<comment type="similarity">
    <text evidence="10">Belongs to the CDP-alcohol phosphatidyltransferase class-I family.</text>
</comment>
<dbReference type="PANTHER" id="PTHR14269">
    <property type="entry name" value="CDP-DIACYLGLYCEROL--GLYCEROL-3-PHOSPHATE 3-PHOSPHATIDYLTRANSFERASE-RELATED"/>
    <property type="match status" value="1"/>
</dbReference>
<accession>A0A2R5G4S4</accession>
<dbReference type="InterPro" id="IPR050324">
    <property type="entry name" value="CDP-alcohol_PTase-I"/>
</dbReference>
<evidence type="ECO:0000256" key="4">
    <source>
        <dbReference type="ARBA" id="ARBA00022692"/>
    </source>
</evidence>
<evidence type="ECO:0000256" key="3">
    <source>
        <dbReference type="ARBA" id="ARBA00022679"/>
    </source>
</evidence>
<dbReference type="InParanoid" id="A0A2R5G4S4"/>
<dbReference type="InterPro" id="IPR000462">
    <property type="entry name" value="CDP-OH_P_trans"/>
</dbReference>
<dbReference type="PROSITE" id="PS00379">
    <property type="entry name" value="CDP_ALCOHOL_P_TRANSF"/>
    <property type="match status" value="1"/>
</dbReference>
<feature type="compositionally biased region" description="Low complexity" evidence="11">
    <location>
        <begin position="24"/>
        <end position="37"/>
    </location>
</feature>
<dbReference type="OrthoDB" id="10020554at2759"/>
<organism evidence="12 13">
    <name type="scientific">Hondaea fermentalgiana</name>
    <dbReference type="NCBI Taxonomy" id="2315210"/>
    <lineage>
        <taxon>Eukaryota</taxon>
        <taxon>Sar</taxon>
        <taxon>Stramenopiles</taxon>
        <taxon>Bigyra</taxon>
        <taxon>Labyrinthulomycetes</taxon>
        <taxon>Thraustochytrida</taxon>
        <taxon>Thraustochytriidae</taxon>
        <taxon>Hondaea</taxon>
    </lineage>
</organism>
<comment type="subcellular location">
    <subcellularLocation>
        <location evidence="1">Membrane</location>
        <topology evidence="1">Multi-pass membrane protein</topology>
    </subcellularLocation>
</comment>
<keyword evidence="9" id="KW-1208">Phospholipid metabolism</keyword>
<name>A0A2R5G4S4_9STRA</name>
<evidence type="ECO:0000256" key="1">
    <source>
        <dbReference type="ARBA" id="ARBA00004141"/>
    </source>
</evidence>
<keyword evidence="2" id="KW-0444">Lipid biosynthesis</keyword>
<dbReference type="GO" id="GO:0005739">
    <property type="term" value="C:mitochondrion"/>
    <property type="evidence" value="ECO:0007669"/>
    <property type="project" value="TreeGrafter"/>
</dbReference>
<dbReference type="AlphaFoldDB" id="A0A2R5G4S4"/>
<dbReference type="InterPro" id="IPR043130">
    <property type="entry name" value="CDP-OH_PTrfase_TM_dom"/>
</dbReference>
<dbReference type="Pfam" id="PF01066">
    <property type="entry name" value="CDP-OH_P_transf"/>
    <property type="match status" value="1"/>
</dbReference>
<dbReference type="EMBL" id="BEYU01000018">
    <property type="protein sequence ID" value="GBG26027.1"/>
    <property type="molecule type" value="Genomic_DNA"/>
</dbReference>